<keyword evidence="17" id="KW-1185">Reference proteome</keyword>
<evidence type="ECO:0000313" key="17">
    <source>
        <dbReference type="Proteomes" id="UP000515202"/>
    </source>
</evidence>
<dbReference type="GO" id="GO:0001819">
    <property type="term" value="P:positive regulation of cytokine production"/>
    <property type="evidence" value="ECO:0007669"/>
    <property type="project" value="TreeGrafter"/>
</dbReference>
<accession>A0A6P3R0H4</accession>
<dbReference type="GO" id="GO:0005694">
    <property type="term" value="C:chromosome"/>
    <property type="evidence" value="ECO:0007669"/>
    <property type="project" value="UniProtKB-SubCell"/>
</dbReference>
<dbReference type="GO" id="GO:0005125">
    <property type="term" value="F:cytokine activity"/>
    <property type="evidence" value="ECO:0007669"/>
    <property type="project" value="UniProtKB-KW"/>
</dbReference>
<dbReference type="OrthoDB" id="9836513at2759"/>
<evidence type="ECO:0000256" key="9">
    <source>
        <dbReference type="ARBA" id="ARBA00022514"/>
    </source>
</evidence>
<evidence type="ECO:0000256" key="6">
    <source>
        <dbReference type="ARBA" id="ARBA00016804"/>
    </source>
</evidence>
<proteinExistence type="inferred from homology"/>
<dbReference type="GeneID" id="105297217"/>
<keyword evidence="9" id="KW-0202">Cytokine</keyword>
<dbReference type="KEGG" id="pgig:120616917"/>
<evidence type="ECO:0000256" key="3">
    <source>
        <dbReference type="ARBA" id="ARBA00004398"/>
    </source>
</evidence>
<evidence type="ECO:0000256" key="13">
    <source>
        <dbReference type="ARBA" id="ARBA00023329"/>
    </source>
</evidence>
<evidence type="ECO:0000256" key="4">
    <source>
        <dbReference type="ARBA" id="ARBA00004613"/>
    </source>
</evidence>
<dbReference type="GO" id="GO:0005615">
    <property type="term" value="C:extracellular space"/>
    <property type="evidence" value="ECO:0007669"/>
    <property type="project" value="UniProtKB-KW"/>
</dbReference>
<evidence type="ECO:0000256" key="8">
    <source>
        <dbReference type="ARBA" id="ARBA00022490"/>
    </source>
</evidence>
<evidence type="ECO:0000256" key="15">
    <source>
        <dbReference type="ARBA" id="ARBA00046367"/>
    </source>
</evidence>
<evidence type="ECO:0000256" key="10">
    <source>
        <dbReference type="ARBA" id="ARBA00022525"/>
    </source>
</evidence>
<comment type="function">
    <text evidence="14">In quiescent endothelia the uncleaved form is constitutively and abundantly expressed, and acts as a chromatin-associated nuclear factor with transcriptional repressor properties, it may sequester nuclear NF-kappaB/RELA, lowering expression of its targets. This form is rapidely lost upon angiogenic or pro-inflammatory activation.</text>
</comment>
<protein>
    <recommendedName>
        <fullName evidence="6">Interleukin-33</fullName>
    </recommendedName>
</protein>
<keyword evidence="10" id="KW-0964">Secreted</keyword>
<evidence type="ECO:0000259" key="16">
    <source>
        <dbReference type="Pfam" id="PF15095"/>
    </source>
</evidence>
<gene>
    <name evidence="18" type="primary">IL33</name>
</gene>
<name>A0A6P3R0H4_PTEVA</name>
<comment type="subunit">
    <text evidence="15">Forms a 1:1:1 heterotrimeric complex with its primary high-affinity receptor IL1RL1 and the coreceptor IL1RAP. Interacts with cargo receptor TMED10; the interaction mediates the translocation from the cytoplasm into the ERGIC (endoplasmic reticulum-Golgi intermediate compartment) and thereby secretion.</text>
</comment>
<dbReference type="Pfam" id="PF15095">
    <property type="entry name" value="IL33_bt"/>
    <property type="match status" value="1"/>
</dbReference>
<sequence>MEYSTTKISPGKINISAGHALIKSPRLRKFQQKPEEACTMYFMQLRSGLIIKKACYFKKETTQRHSLKTTRKYKKQHLLCTTCARHLERSAEGFAFDIPMVQRCATAINSSSIQEHPVSLSTYNDQSIIFAFVGEGYEISVEDIGKKQNKGKVLFRYYDSPSPTMETGDDVDGHGLTVSLSPTNDKDFLLHANNQEYSVELQKCENPLPDRIFFLLHREPTSSEYVSFECKSNRGVFIGVKENRLALIKVGDKTEGLSRENIIFKLS</sequence>
<dbReference type="RefSeq" id="XP_039736580.1">
    <property type="nucleotide sequence ID" value="XM_039880646.1"/>
</dbReference>
<dbReference type="CTD" id="90865"/>
<dbReference type="InterPro" id="IPR053902">
    <property type="entry name" value="IL33_C"/>
</dbReference>
<dbReference type="PANTHER" id="PTHR21114:SF0">
    <property type="entry name" value="INTERLEUKIN-33"/>
    <property type="match status" value="1"/>
</dbReference>
<dbReference type="RefSeq" id="XP_039736498.1">
    <property type="nucleotide sequence ID" value="XM_039880564.1"/>
</dbReference>
<keyword evidence="11" id="KW-0804">Transcription</keyword>
<evidence type="ECO:0000256" key="5">
    <source>
        <dbReference type="ARBA" id="ARBA00007933"/>
    </source>
</evidence>
<keyword evidence="7" id="KW-0158">Chromosome</keyword>
<evidence type="ECO:0000256" key="14">
    <source>
        <dbReference type="ARBA" id="ARBA00045203"/>
    </source>
</evidence>
<dbReference type="RefSeq" id="XP_011366021.1">
    <property type="nucleotide sequence ID" value="XM_011367719.2"/>
</dbReference>
<evidence type="ECO:0000256" key="11">
    <source>
        <dbReference type="ARBA" id="ARBA00023163"/>
    </source>
</evidence>
<dbReference type="GO" id="GO:0005634">
    <property type="term" value="C:nucleus"/>
    <property type="evidence" value="ECO:0007669"/>
    <property type="project" value="UniProtKB-SubCell"/>
</dbReference>
<dbReference type="RefSeq" id="XP_039736440.1">
    <property type="nucleotide sequence ID" value="XM_039880506.1"/>
</dbReference>
<evidence type="ECO:0000256" key="2">
    <source>
        <dbReference type="ARBA" id="ARBA00004286"/>
    </source>
</evidence>
<comment type="subcellular location">
    <subcellularLocation>
        <location evidence="2">Chromosome</location>
    </subcellularLocation>
    <subcellularLocation>
        <location evidence="3">Cytoplasmic vesicle</location>
        <location evidence="3">Secretory vesicle</location>
    </subcellularLocation>
    <subcellularLocation>
        <location evidence="1">Nucleus</location>
    </subcellularLocation>
    <subcellularLocation>
        <location evidence="4">Secreted</location>
    </subcellularLocation>
</comment>
<keyword evidence="12" id="KW-0539">Nucleus</keyword>
<dbReference type="GO" id="GO:0030133">
    <property type="term" value="C:transport vesicle"/>
    <property type="evidence" value="ECO:0007669"/>
    <property type="project" value="UniProtKB-SubCell"/>
</dbReference>
<organism evidence="17 18">
    <name type="scientific">Pteropus vampyrus</name>
    <name type="common">Large flying fox</name>
    <dbReference type="NCBI Taxonomy" id="132908"/>
    <lineage>
        <taxon>Eukaryota</taxon>
        <taxon>Metazoa</taxon>
        <taxon>Chordata</taxon>
        <taxon>Craniata</taxon>
        <taxon>Vertebrata</taxon>
        <taxon>Euteleostomi</taxon>
        <taxon>Mammalia</taxon>
        <taxon>Eutheria</taxon>
        <taxon>Laurasiatheria</taxon>
        <taxon>Chiroptera</taxon>
        <taxon>Yinpterochiroptera</taxon>
        <taxon>Pteropodoidea</taxon>
        <taxon>Pteropodidae</taxon>
        <taxon>Pteropodinae</taxon>
        <taxon>Pteropus</taxon>
    </lineage>
</organism>
<dbReference type="GO" id="GO:0050729">
    <property type="term" value="P:positive regulation of inflammatory response"/>
    <property type="evidence" value="ECO:0007669"/>
    <property type="project" value="TreeGrafter"/>
</dbReference>
<reference evidence="18" key="1">
    <citation type="submission" date="2025-08" db="UniProtKB">
        <authorList>
            <consortium name="RefSeq"/>
        </authorList>
    </citation>
    <scope>IDENTIFICATION</scope>
    <source>
        <tissue evidence="18">Kidney</tissue>
    </source>
</reference>
<dbReference type="RefSeq" id="XP_039736639.1">
    <property type="nucleotide sequence ID" value="XM_039880705.1"/>
</dbReference>
<dbReference type="KEGG" id="pvp:105297217"/>
<keyword evidence="8" id="KW-0963">Cytoplasm</keyword>
<dbReference type="InterPro" id="IPR026145">
    <property type="entry name" value="IL-33"/>
</dbReference>
<dbReference type="Gene3D" id="2.80.10.50">
    <property type="match status" value="1"/>
</dbReference>
<dbReference type="PANTHER" id="PTHR21114">
    <property type="entry name" value="DVS27 PROTEIN"/>
    <property type="match status" value="1"/>
</dbReference>
<feature type="domain" description="Interleukin 33 C-terminal" evidence="16">
    <location>
        <begin position="109"/>
        <end position="267"/>
    </location>
</feature>
<evidence type="ECO:0000313" key="18">
    <source>
        <dbReference type="RefSeq" id="XP_011366021.1"/>
    </source>
</evidence>
<evidence type="ECO:0000256" key="12">
    <source>
        <dbReference type="ARBA" id="ARBA00023242"/>
    </source>
</evidence>
<dbReference type="Proteomes" id="UP000515202">
    <property type="component" value="Unplaced"/>
</dbReference>
<keyword evidence="13" id="KW-0968">Cytoplasmic vesicle</keyword>
<comment type="similarity">
    <text evidence="5">Belongs to the IL-1 family. Highly divergent.</text>
</comment>
<evidence type="ECO:0000256" key="1">
    <source>
        <dbReference type="ARBA" id="ARBA00004123"/>
    </source>
</evidence>
<evidence type="ECO:0000256" key="7">
    <source>
        <dbReference type="ARBA" id="ARBA00022454"/>
    </source>
</evidence>
<dbReference type="AlphaFoldDB" id="A0A6P3R0H4"/>
<dbReference type="GeneID" id="120616917"/>